<evidence type="ECO:0000256" key="8">
    <source>
        <dbReference type="ARBA" id="ARBA00022692"/>
    </source>
</evidence>
<dbReference type="Pfam" id="PF00361">
    <property type="entry name" value="Proton_antipo_M"/>
    <property type="match status" value="1"/>
</dbReference>
<keyword evidence="7 17" id="KW-0679">Respiratory chain</keyword>
<dbReference type="GO" id="GO:0042773">
    <property type="term" value="P:ATP synthesis coupled electron transport"/>
    <property type="evidence" value="ECO:0007669"/>
    <property type="project" value="InterPro"/>
</dbReference>
<keyword evidence="14 17" id="KW-0496">Mitochondrion</keyword>
<name>A0A1Q1MPY4_9ORTH</name>
<dbReference type="EC" id="7.1.1.2" evidence="4 17"/>
<keyword evidence="15 17" id="KW-0472">Membrane</keyword>
<keyword evidence="13 17" id="KW-0830">Ubiquinone</keyword>
<keyword evidence="6 17" id="KW-0813">Transport</keyword>
<evidence type="ECO:0000256" key="12">
    <source>
        <dbReference type="ARBA" id="ARBA00023027"/>
    </source>
</evidence>
<proteinExistence type="inferred from homology"/>
<keyword evidence="10 17" id="KW-0249">Electron transport</keyword>
<evidence type="ECO:0000256" key="2">
    <source>
        <dbReference type="ARBA" id="ARBA00004225"/>
    </source>
</evidence>
<evidence type="ECO:0000313" key="20">
    <source>
        <dbReference type="EMBL" id="AQM40143.1"/>
    </source>
</evidence>
<protein>
    <recommendedName>
        <fullName evidence="5 17">NADH-ubiquinone oxidoreductase chain 4</fullName>
        <ecNumber evidence="4 17">7.1.1.2</ecNumber>
    </recommendedName>
</protein>
<geneLocation type="mitochondrion" evidence="20"/>
<keyword evidence="9" id="KW-1278">Translocase</keyword>
<dbReference type="InterPro" id="IPR000260">
    <property type="entry name" value="NADH4_N"/>
</dbReference>
<dbReference type="PANTHER" id="PTHR43507:SF20">
    <property type="entry name" value="NADH-UBIQUINONE OXIDOREDUCTASE CHAIN 4"/>
    <property type="match status" value="1"/>
</dbReference>
<dbReference type="InterPro" id="IPR003918">
    <property type="entry name" value="NADH_UbQ_OxRdtase"/>
</dbReference>
<dbReference type="RefSeq" id="YP_009349969.1">
    <property type="nucleotide sequence ID" value="NC_033997.1"/>
</dbReference>
<feature type="transmembrane region" description="Helical" evidence="17">
    <location>
        <begin position="216"/>
        <end position="238"/>
    </location>
</feature>
<dbReference type="GO" id="GO:0031966">
    <property type="term" value="C:mitochondrial membrane"/>
    <property type="evidence" value="ECO:0007669"/>
    <property type="project" value="UniProtKB-SubCell"/>
</dbReference>
<evidence type="ECO:0000256" key="7">
    <source>
        <dbReference type="ARBA" id="ARBA00022660"/>
    </source>
</evidence>
<gene>
    <name evidence="20" type="primary">ND4</name>
</gene>
<organism evidence="20">
    <name type="scientific">Phyllomimus sinicus</name>
    <dbReference type="NCBI Taxonomy" id="948398"/>
    <lineage>
        <taxon>Eukaryota</taxon>
        <taxon>Metazoa</taxon>
        <taxon>Ecdysozoa</taxon>
        <taxon>Arthropoda</taxon>
        <taxon>Hexapoda</taxon>
        <taxon>Insecta</taxon>
        <taxon>Pterygota</taxon>
        <taxon>Neoptera</taxon>
        <taxon>Polyneoptera</taxon>
        <taxon>Orthoptera</taxon>
        <taxon>Ensifera</taxon>
        <taxon>Tettigoniidea</taxon>
        <taxon>Tettigonioidea</taxon>
        <taxon>Tettigoniidae</taxon>
        <taxon>Pseudophyllinae</taxon>
        <taxon>Phyllomimus</taxon>
    </lineage>
</organism>
<evidence type="ECO:0000256" key="4">
    <source>
        <dbReference type="ARBA" id="ARBA00012944"/>
    </source>
</evidence>
<feature type="transmembrane region" description="Helical" evidence="17">
    <location>
        <begin position="422"/>
        <end position="443"/>
    </location>
</feature>
<dbReference type="GeneID" id="31086072"/>
<dbReference type="GO" id="GO:0008137">
    <property type="term" value="F:NADH dehydrogenase (ubiquinone) activity"/>
    <property type="evidence" value="ECO:0007669"/>
    <property type="project" value="UniProtKB-UniRule"/>
</dbReference>
<evidence type="ECO:0000256" key="16">
    <source>
        <dbReference type="ARBA" id="ARBA00049551"/>
    </source>
</evidence>
<keyword evidence="12 17" id="KW-0520">NAD</keyword>
<dbReference type="AlphaFoldDB" id="A0A1Q1MPY4"/>
<feature type="transmembrane region" description="Helical" evidence="17">
    <location>
        <begin position="304"/>
        <end position="322"/>
    </location>
</feature>
<feature type="domain" description="NADH:quinone oxidoreductase/Mrp antiporter transmembrane" evidence="18">
    <location>
        <begin position="111"/>
        <end position="391"/>
    </location>
</feature>
<keyword evidence="8 17" id="KW-0812">Transmembrane</keyword>
<evidence type="ECO:0000256" key="3">
    <source>
        <dbReference type="ARBA" id="ARBA00009025"/>
    </source>
</evidence>
<evidence type="ECO:0000256" key="1">
    <source>
        <dbReference type="ARBA" id="ARBA00003257"/>
    </source>
</evidence>
<dbReference type="PANTHER" id="PTHR43507">
    <property type="entry name" value="NADH-UBIQUINONE OXIDOREDUCTASE CHAIN 4"/>
    <property type="match status" value="1"/>
</dbReference>
<evidence type="ECO:0000256" key="9">
    <source>
        <dbReference type="ARBA" id="ARBA00022967"/>
    </source>
</evidence>
<feature type="domain" description="NADH:ubiquinone oxidoreductase chain 4 N-terminal" evidence="19">
    <location>
        <begin position="1"/>
        <end position="104"/>
    </location>
</feature>
<dbReference type="Pfam" id="PF01059">
    <property type="entry name" value="Oxidored_q5_N"/>
    <property type="match status" value="1"/>
</dbReference>
<evidence type="ECO:0000256" key="17">
    <source>
        <dbReference type="RuleBase" id="RU003297"/>
    </source>
</evidence>
<feature type="transmembrane region" description="Helical" evidence="17">
    <location>
        <begin position="113"/>
        <end position="133"/>
    </location>
</feature>
<comment type="function">
    <text evidence="17">Core subunit of the mitochondrial membrane respiratory chain NADH dehydrogenase (Complex I) which catalyzes electron transfer from NADH through the respiratory chain, using ubiquinone as an electron acceptor. Essential for the catalytic activity and assembly of complex I.</text>
</comment>
<dbReference type="CTD" id="4538"/>
<evidence type="ECO:0000256" key="15">
    <source>
        <dbReference type="ARBA" id="ARBA00023136"/>
    </source>
</evidence>
<evidence type="ECO:0000259" key="19">
    <source>
        <dbReference type="Pfam" id="PF01059"/>
    </source>
</evidence>
<dbReference type="PRINTS" id="PR01437">
    <property type="entry name" value="NUOXDRDTASE4"/>
</dbReference>
<comment type="similarity">
    <text evidence="3 17">Belongs to the complex I subunit 4 family.</text>
</comment>
<reference evidence="20" key="1">
    <citation type="submission" date="2016-04" db="EMBL/GenBank/DDBJ databases">
        <title>Towards a higher-level phylogeny of ensiferan insects inferred from mitochondrial genome sequences.</title>
        <authorList>
            <person name="Zhou Z.J."/>
        </authorList>
    </citation>
    <scope>NUCLEOTIDE SEQUENCE</scope>
</reference>
<feature type="transmembrane region" description="Helical" evidence="17">
    <location>
        <begin position="7"/>
        <end position="31"/>
    </location>
</feature>
<dbReference type="EMBL" id="KX057737">
    <property type="protein sequence ID" value="AQM40143.1"/>
    <property type="molecule type" value="Genomic_DNA"/>
</dbReference>
<dbReference type="GO" id="GO:0015990">
    <property type="term" value="P:electron transport coupled proton transport"/>
    <property type="evidence" value="ECO:0007669"/>
    <property type="project" value="TreeGrafter"/>
</dbReference>
<evidence type="ECO:0000256" key="14">
    <source>
        <dbReference type="ARBA" id="ARBA00023128"/>
    </source>
</evidence>
<comment type="function">
    <text evidence="1">Core subunit of the mitochondrial membrane respiratory chain NADH dehydrogenase (Complex I) that is believed to belong to the minimal assembly required for catalysis. Complex I functions in the transfer of electrons from NADH to the respiratory chain. The immediate electron acceptor for the enzyme is believed to be ubiquinone.</text>
</comment>
<keyword evidence="11 17" id="KW-1133">Transmembrane helix</keyword>
<feature type="transmembrane region" description="Helical" evidence="17">
    <location>
        <begin position="51"/>
        <end position="75"/>
    </location>
</feature>
<comment type="subcellular location">
    <subcellularLocation>
        <location evidence="2 17">Mitochondrion membrane</location>
        <topology evidence="2 17">Multi-pass membrane protein</topology>
    </subcellularLocation>
</comment>
<feature type="transmembrane region" description="Helical" evidence="17">
    <location>
        <begin position="334"/>
        <end position="356"/>
    </location>
</feature>
<evidence type="ECO:0000256" key="13">
    <source>
        <dbReference type="ARBA" id="ARBA00023075"/>
    </source>
</evidence>
<feature type="transmembrane region" description="Helical" evidence="17">
    <location>
        <begin position="140"/>
        <end position="162"/>
    </location>
</feature>
<feature type="transmembrane region" description="Helical" evidence="17">
    <location>
        <begin position="182"/>
        <end position="204"/>
    </location>
</feature>
<evidence type="ECO:0000259" key="18">
    <source>
        <dbReference type="Pfam" id="PF00361"/>
    </source>
</evidence>
<comment type="catalytic activity">
    <reaction evidence="16 17">
        <text>a ubiquinone + NADH + 5 H(+)(in) = a ubiquinol + NAD(+) + 4 H(+)(out)</text>
        <dbReference type="Rhea" id="RHEA:29091"/>
        <dbReference type="Rhea" id="RHEA-COMP:9565"/>
        <dbReference type="Rhea" id="RHEA-COMP:9566"/>
        <dbReference type="ChEBI" id="CHEBI:15378"/>
        <dbReference type="ChEBI" id="CHEBI:16389"/>
        <dbReference type="ChEBI" id="CHEBI:17976"/>
        <dbReference type="ChEBI" id="CHEBI:57540"/>
        <dbReference type="ChEBI" id="CHEBI:57945"/>
        <dbReference type="EC" id="7.1.1.2"/>
    </reaction>
</comment>
<feature type="transmembrane region" description="Helical" evidence="17">
    <location>
        <begin position="376"/>
        <end position="401"/>
    </location>
</feature>
<evidence type="ECO:0000256" key="6">
    <source>
        <dbReference type="ARBA" id="ARBA00022448"/>
    </source>
</evidence>
<feature type="transmembrane region" description="Helical" evidence="17">
    <location>
        <begin position="273"/>
        <end position="292"/>
    </location>
</feature>
<dbReference type="GO" id="GO:0048039">
    <property type="term" value="F:ubiquinone binding"/>
    <property type="evidence" value="ECO:0007669"/>
    <property type="project" value="TreeGrafter"/>
</dbReference>
<evidence type="ECO:0000256" key="5">
    <source>
        <dbReference type="ARBA" id="ARBA00021006"/>
    </source>
</evidence>
<dbReference type="InterPro" id="IPR001750">
    <property type="entry name" value="ND/Mrp_TM"/>
</dbReference>
<accession>A0A1Q1MPY4</accession>
<evidence type="ECO:0000256" key="10">
    <source>
        <dbReference type="ARBA" id="ARBA00022982"/>
    </source>
</evidence>
<feature type="transmembrane region" description="Helical" evidence="17">
    <location>
        <begin position="244"/>
        <end position="266"/>
    </location>
</feature>
<sequence>MLKFVGLLIFLMPLVFLEIWSWWIIQSMFFFMGSMLMLNGVFTWGFSKVSYFLGVDALSMGLILLSVWICALMIMSSSSIYLNGFHVNMFLWLVIMLMLMLLCAFISLGYFSFYLFFEGSLIPTLLLILGWGYQPERLQAGVYLMFYTLFASVPLLVGLFYIYMMWGSLYMGGIELNKVGLLLYFCLIVAFLVKMPMFLVHLWLPSAHVEAPVAGSMILAGVLLKLGGYGLLRVYFMLVKMGTVMNFFFISISLLGGVMISILCLCQSDLKALIAYSSVAHMGLVLGGIMTMNNWGFMSSYTMMLAHGLCSSGMFCLANISYERLGSRSLLINKGLMGFMPSMSMWWFLLISSSMAAPPSLNLMGEIGLLISMIGWSWLVMFMLVFMSFFSAVYSLYLYSFSQHGKMYSGLGACSGGLVREYLVLILHWLPLNLLVLSGNLWICWL</sequence>
<dbReference type="GO" id="GO:0003954">
    <property type="term" value="F:NADH dehydrogenase activity"/>
    <property type="evidence" value="ECO:0007669"/>
    <property type="project" value="TreeGrafter"/>
</dbReference>
<feature type="transmembrane region" description="Helical" evidence="17">
    <location>
        <begin position="87"/>
        <end position="107"/>
    </location>
</feature>
<evidence type="ECO:0000256" key="11">
    <source>
        <dbReference type="ARBA" id="ARBA00022989"/>
    </source>
</evidence>